<dbReference type="PANTHER" id="PTHR11106">
    <property type="entry name" value="GANGLIOSIDE INDUCED DIFFERENTIATION ASSOCIATED PROTEIN 2-RELATED"/>
    <property type="match status" value="1"/>
</dbReference>
<dbReference type="AlphaFoldDB" id="A0A160TQQ5"/>
<dbReference type="SUPFAM" id="SSF52949">
    <property type="entry name" value="Macro domain-like"/>
    <property type="match status" value="1"/>
</dbReference>
<dbReference type="InterPro" id="IPR002589">
    <property type="entry name" value="Macro_dom"/>
</dbReference>
<organism evidence="2">
    <name type="scientific">hydrothermal vent metagenome</name>
    <dbReference type="NCBI Taxonomy" id="652676"/>
    <lineage>
        <taxon>unclassified sequences</taxon>
        <taxon>metagenomes</taxon>
        <taxon>ecological metagenomes</taxon>
    </lineage>
</organism>
<evidence type="ECO:0000259" key="1">
    <source>
        <dbReference type="PROSITE" id="PS51154"/>
    </source>
</evidence>
<dbReference type="PANTHER" id="PTHR11106:SF27">
    <property type="entry name" value="MACRO DOMAIN-CONTAINING PROTEIN"/>
    <property type="match status" value="1"/>
</dbReference>
<proteinExistence type="predicted"/>
<protein>
    <submittedName>
        <fullName evidence="2">COG2110, Macro domain, possibly ADP-ribose binding module</fullName>
    </submittedName>
</protein>
<dbReference type="PROSITE" id="PS51154">
    <property type="entry name" value="MACRO"/>
    <property type="match status" value="1"/>
</dbReference>
<feature type="domain" description="Macro" evidence="1">
    <location>
        <begin position="1"/>
        <end position="165"/>
    </location>
</feature>
<dbReference type="CDD" id="cd02908">
    <property type="entry name" value="Macro_OAADPr_deacetylase"/>
    <property type="match status" value="1"/>
</dbReference>
<evidence type="ECO:0000313" key="2">
    <source>
        <dbReference type="EMBL" id="CUS51689.1"/>
    </source>
</evidence>
<dbReference type="GO" id="GO:0061463">
    <property type="term" value="F:O-acetyl-ADP-ribose deacetylase activity"/>
    <property type="evidence" value="ECO:0007669"/>
    <property type="project" value="TreeGrafter"/>
</dbReference>
<name>A0A160TQQ5_9ZZZZ</name>
<dbReference type="NCBIfam" id="NF001664">
    <property type="entry name" value="PRK00431.1-6"/>
    <property type="match status" value="1"/>
</dbReference>
<gene>
    <name evidence="2" type="ORF">MGWOODY_XGa2417</name>
</gene>
<reference evidence="2" key="1">
    <citation type="submission" date="2015-10" db="EMBL/GenBank/DDBJ databases">
        <authorList>
            <person name="Gilbert D.G."/>
        </authorList>
    </citation>
    <scope>NUCLEOTIDE SEQUENCE</scope>
</reference>
<dbReference type="Gene3D" id="3.40.220.10">
    <property type="entry name" value="Leucine Aminopeptidase, subunit E, domain 1"/>
    <property type="match status" value="1"/>
</dbReference>
<dbReference type="Pfam" id="PF01661">
    <property type="entry name" value="Macro"/>
    <property type="match status" value="1"/>
</dbReference>
<dbReference type="SMART" id="SM00506">
    <property type="entry name" value="A1pp"/>
    <property type="match status" value="1"/>
</dbReference>
<sequence length="166" mass="17218">MIDVMIADITTLDVSVVVNAANETLLGGGGVDGAIHRAAGPELMAYCAQLDGCRTGEARLTPGFGLVSAWIVHTVGPVWKGGSAGEAALLQCCYENCFALAMNAGLASIAFPAISTGVFGYPKLDAAAIAVSVMRQHQVQFERIVACCFSDSDAQDYRVLLADSCA</sequence>
<dbReference type="EMBL" id="CZRL01000064">
    <property type="protein sequence ID" value="CUS51689.1"/>
    <property type="molecule type" value="Genomic_DNA"/>
</dbReference>
<accession>A0A160TQQ5</accession>
<dbReference type="InterPro" id="IPR043472">
    <property type="entry name" value="Macro_dom-like"/>
</dbReference>